<dbReference type="KEGG" id="aar:Acear_1579"/>
<feature type="domain" description="D-isomer specific 2-hydroxyacid dehydrogenase NAD-binding" evidence="1">
    <location>
        <begin position="151"/>
        <end position="244"/>
    </location>
</feature>
<dbReference type="Pfam" id="PF16924">
    <property type="entry name" value="DpaA_N"/>
    <property type="match status" value="1"/>
</dbReference>
<dbReference type="GO" id="GO:0051287">
    <property type="term" value="F:NAD binding"/>
    <property type="evidence" value="ECO:0007669"/>
    <property type="project" value="InterPro"/>
</dbReference>
<gene>
    <name evidence="3" type="ordered locus">Acear_1579</name>
</gene>
<dbReference type="OrthoDB" id="8840764at2"/>
<dbReference type="AlphaFoldDB" id="D9QRE4"/>
<dbReference type="EMBL" id="CP002105">
    <property type="protein sequence ID" value="ADL13085.1"/>
    <property type="molecule type" value="Genomic_DNA"/>
</dbReference>
<protein>
    <submittedName>
        <fullName evidence="3">Shikimate/quinate 5-dehydrogenase</fullName>
    </submittedName>
</protein>
<dbReference type="InterPro" id="IPR031629">
    <property type="entry name" value="DpaA_N"/>
</dbReference>
<dbReference type="InterPro" id="IPR036291">
    <property type="entry name" value="NAD(P)-bd_dom_sf"/>
</dbReference>
<dbReference type="RefSeq" id="WP_013278530.1">
    <property type="nucleotide sequence ID" value="NC_014378.1"/>
</dbReference>
<keyword evidence="4" id="KW-1185">Reference proteome</keyword>
<dbReference type="SUPFAM" id="SSF51735">
    <property type="entry name" value="NAD(P)-binding Rossmann-fold domains"/>
    <property type="match status" value="1"/>
</dbReference>
<evidence type="ECO:0000313" key="4">
    <source>
        <dbReference type="Proteomes" id="UP000001661"/>
    </source>
</evidence>
<dbReference type="InterPro" id="IPR006140">
    <property type="entry name" value="D-isomer_DH_NAD-bd"/>
</dbReference>
<name>D9QRE4_ACEAZ</name>
<evidence type="ECO:0000259" key="1">
    <source>
        <dbReference type="Pfam" id="PF02826"/>
    </source>
</evidence>
<reference evidence="3 4" key="1">
    <citation type="journal article" date="2010" name="Stand. Genomic Sci.">
        <title>Complete genome sequence of Acetohalobium arabaticum type strain (Z-7288).</title>
        <authorList>
            <person name="Sikorski J."/>
            <person name="Lapidus A."/>
            <person name="Chertkov O."/>
            <person name="Lucas S."/>
            <person name="Copeland A."/>
            <person name="Glavina Del Rio T."/>
            <person name="Nolan M."/>
            <person name="Tice H."/>
            <person name="Cheng J.F."/>
            <person name="Han C."/>
            <person name="Brambilla E."/>
            <person name="Pitluck S."/>
            <person name="Liolios K."/>
            <person name="Ivanova N."/>
            <person name="Mavromatis K."/>
            <person name="Mikhailova N."/>
            <person name="Pati A."/>
            <person name="Bruce D."/>
            <person name="Detter C."/>
            <person name="Tapia R."/>
            <person name="Goodwin L."/>
            <person name="Chen A."/>
            <person name="Palaniappan K."/>
            <person name="Land M."/>
            <person name="Hauser L."/>
            <person name="Chang Y.J."/>
            <person name="Jeffries C.D."/>
            <person name="Rohde M."/>
            <person name="Goker M."/>
            <person name="Spring S."/>
            <person name="Woyke T."/>
            <person name="Bristow J."/>
            <person name="Eisen J.A."/>
            <person name="Markowitz V."/>
            <person name="Hugenholtz P."/>
            <person name="Kyrpides N.C."/>
            <person name="Klenk H.P."/>
        </authorList>
    </citation>
    <scope>NUCLEOTIDE SEQUENCE [LARGE SCALE GENOMIC DNA]</scope>
    <source>
        <strain evidence="4">ATCC 49924 / DSM 5501 / Z-7288</strain>
    </source>
</reference>
<evidence type="ECO:0000313" key="3">
    <source>
        <dbReference type="EMBL" id="ADL13085.1"/>
    </source>
</evidence>
<organism evidence="3 4">
    <name type="scientific">Acetohalobium arabaticum (strain ATCC 49924 / DSM 5501 / Z-7288)</name>
    <dbReference type="NCBI Taxonomy" id="574087"/>
    <lineage>
        <taxon>Bacteria</taxon>
        <taxon>Bacillati</taxon>
        <taxon>Bacillota</taxon>
        <taxon>Clostridia</taxon>
        <taxon>Halanaerobiales</taxon>
        <taxon>Halobacteroidaceae</taxon>
        <taxon>Acetohalobium</taxon>
    </lineage>
</organism>
<dbReference type="Pfam" id="PF02826">
    <property type="entry name" value="2-Hacid_dh_C"/>
    <property type="match status" value="1"/>
</dbReference>
<sequence>MDNKLTGVEIAVLGGGTREEVMLESLIAVDAKVKTLGRPESEIEGLIVEDKVLEVVKDANVVIAPMTGTNEEGYLKATFGDRAVELTQDFFTQLAPESIFMIGIADEEMKDYCQQNNLELIQLAKLDELAILNSIPTAEGAIQVAMEKSDITLHSNKSIVLGLGRVGLTQARMLKGLGSKTYGAARNPADRARAKELGIIPVKFSDLKEVISEMDFIFNTVPAVVLDKEVLSEVKSEVLIIDLASEPGGTDFATAEELGIEAVLSLGLPGRVAPKTAGEILGRITPRLIAERI</sequence>
<accession>D9QRE4</accession>
<evidence type="ECO:0000259" key="2">
    <source>
        <dbReference type="Pfam" id="PF16924"/>
    </source>
</evidence>
<dbReference type="Gene3D" id="3.40.50.720">
    <property type="entry name" value="NAD(P)-binding Rossmann-like Domain"/>
    <property type="match status" value="1"/>
</dbReference>
<dbReference type="STRING" id="574087.Acear_1579"/>
<dbReference type="HOGENOM" id="CLU_082687_0_0_9"/>
<proteinExistence type="predicted"/>
<dbReference type="eggNOG" id="COG0287">
    <property type="taxonomic scope" value="Bacteria"/>
</dbReference>
<feature type="domain" description="Dipicolinate synthase subunit A N-terminal" evidence="2">
    <location>
        <begin position="10"/>
        <end position="124"/>
    </location>
</feature>
<dbReference type="Proteomes" id="UP000001661">
    <property type="component" value="Chromosome"/>
</dbReference>
<dbReference type="NCBIfam" id="NF006162">
    <property type="entry name" value="PRK08306.1"/>
    <property type="match status" value="1"/>
</dbReference>